<dbReference type="Pfam" id="PF02625">
    <property type="entry name" value="XdhC_CoxI"/>
    <property type="match status" value="1"/>
</dbReference>
<proteinExistence type="predicted"/>
<dbReference type="Pfam" id="PF13478">
    <property type="entry name" value="XdhC_C"/>
    <property type="match status" value="1"/>
</dbReference>
<reference evidence="3" key="1">
    <citation type="journal article" date="2021" name="PeerJ">
        <title>Extensive microbial diversity within the chicken gut microbiome revealed by metagenomics and culture.</title>
        <authorList>
            <person name="Gilroy R."/>
            <person name="Ravi A."/>
            <person name="Getino M."/>
            <person name="Pursley I."/>
            <person name="Horton D.L."/>
            <person name="Alikhan N.F."/>
            <person name="Baker D."/>
            <person name="Gharbi K."/>
            <person name="Hall N."/>
            <person name="Watson M."/>
            <person name="Adriaenssens E.M."/>
            <person name="Foster-Nyarko E."/>
            <person name="Jarju S."/>
            <person name="Secka A."/>
            <person name="Antonio M."/>
            <person name="Oren A."/>
            <person name="Chaudhuri R.R."/>
            <person name="La Ragione R."/>
            <person name="Hildebrand F."/>
            <person name="Pallen M.J."/>
        </authorList>
    </citation>
    <scope>NUCLEOTIDE SEQUENCE</scope>
    <source>
        <strain evidence="3">ChiSjej5B23-16112</strain>
    </source>
</reference>
<comment type="caution">
    <text evidence="3">The sequence shown here is derived from an EMBL/GenBank/DDBJ whole genome shotgun (WGS) entry which is preliminary data.</text>
</comment>
<evidence type="ECO:0000313" key="4">
    <source>
        <dbReference type="Proteomes" id="UP000769156"/>
    </source>
</evidence>
<organism evidence="3 4">
    <name type="scientific">Lachnoclostridium phocaeense</name>
    <dbReference type="NCBI Taxonomy" id="1871021"/>
    <lineage>
        <taxon>Bacteria</taxon>
        <taxon>Bacillati</taxon>
        <taxon>Bacillota</taxon>
        <taxon>Clostridia</taxon>
        <taxon>Lachnospirales</taxon>
        <taxon>Lachnospiraceae</taxon>
    </lineage>
</organism>
<dbReference type="EMBL" id="DYVY01000064">
    <property type="protein sequence ID" value="HJF93946.1"/>
    <property type="molecule type" value="Genomic_DNA"/>
</dbReference>
<evidence type="ECO:0000313" key="3">
    <source>
        <dbReference type="EMBL" id="HJF93946.1"/>
    </source>
</evidence>
<reference evidence="3" key="2">
    <citation type="submission" date="2021-09" db="EMBL/GenBank/DDBJ databases">
        <authorList>
            <person name="Gilroy R."/>
        </authorList>
    </citation>
    <scope>NUCLEOTIDE SEQUENCE</scope>
    <source>
        <strain evidence="3">ChiSjej5B23-16112</strain>
    </source>
</reference>
<dbReference type="PANTHER" id="PTHR30388:SF6">
    <property type="entry name" value="XANTHINE DEHYDROGENASE SUBUNIT A-RELATED"/>
    <property type="match status" value="1"/>
</dbReference>
<dbReference type="InterPro" id="IPR052698">
    <property type="entry name" value="MoCofactor_Util/Proc"/>
</dbReference>
<dbReference type="InterPro" id="IPR003777">
    <property type="entry name" value="XdhC_CoxI"/>
</dbReference>
<evidence type="ECO:0000259" key="2">
    <source>
        <dbReference type="Pfam" id="PF13478"/>
    </source>
</evidence>
<sequence length="338" mass="37040">MKGKEFYQILKERQAAGATDLTAATILEGAEAGEKFLLEGEEKVRVFADSYTEPQVFMERLGRSPKLLVFGAGHVSMPIIRIGKMLQFSVTVLEDRPKFADQARRAGADRVICEPFSQGLEQVELEPDTYAVIVTRGHRYDEDCLYGVLSREKESGTACAYVGMMGSRRRTAMVRERMRELGIAEEEIRRLHAPIGLAIGAETPEEIAVSIFAQIIQVKNEAERTEGYSEELLDAILEGYGSGEKTGRAVLATIISRQGSAPRSVGTKMLIREDGTTLGTIGGGCAESAVMQKAFQMMRIPESPRFLVTGVDMTAREAEEEGMVCGGRIQVMLEVTGS</sequence>
<dbReference type="InterPro" id="IPR027051">
    <property type="entry name" value="XdhC_Rossmann_dom"/>
</dbReference>
<dbReference type="AlphaFoldDB" id="A0A921HZW0"/>
<dbReference type="Gene3D" id="3.40.50.720">
    <property type="entry name" value="NAD(P)-binding Rossmann-like Domain"/>
    <property type="match status" value="1"/>
</dbReference>
<name>A0A921HZW0_9FIRM</name>
<evidence type="ECO:0000259" key="1">
    <source>
        <dbReference type="Pfam" id="PF02625"/>
    </source>
</evidence>
<feature type="domain" description="XdhC Rossmann" evidence="2">
    <location>
        <begin position="67"/>
        <end position="215"/>
    </location>
</feature>
<accession>A0A921HZW0</accession>
<gene>
    <name evidence="3" type="ORF">K8V82_04050</name>
</gene>
<dbReference type="Proteomes" id="UP000769156">
    <property type="component" value="Unassembled WGS sequence"/>
</dbReference>
<protein>
    <submittedName>
        <fullName evidence="3">XdhC family protein</fullName>
    </submittedName>
</protein>
<dbReference type="PANTHER" id="PTHR30388">
    <property type="entry name" value="ALDEHYDE OXIDOREDUCTASE MOLYBDENUM COFACTOR ASSEMBLY PROTEIN"/>
    <property type="match status" value="1"/>
</dbReference>
<feature type="domain" description="XdhC- CoxI" evidence="1">
    <location>
        <begin position="247"/>
        <end position="299"/>
    </location>
</feature>